<dbReference type="InterPro" id="IPR011055">
    <property type="entry name" value="Dup_hybrid_motif"/>
</dbReference>
<dbReference type="FunFam" id="2.70.70.10:FF:000001">
    <property type="entry name" value="PTS system glucose-specific IIA component"/>
    <property type="match status" value="1"/>
</dbReference>
<evidence type="ECO:0000256" key="3">
    <source>
        <dbReference type="ARBA" id="ARBA00022448"/>
    </source>
</evidence>
<evidence type="ECO:0000256" key="4">
    <source>
        <dbReference type="ARBA" id="ARBA00022597"/>
    </source>
</evidence>
<dbReference type="Proteomes" id="UP001268577">
    <property type="component" value="Unassembled WGS sequence"/>
</dbReference>
<accession>A0AAW8UAA4</accession>
<dbReference type="InterPro" id="IPR050890">
    <property type="entry name" value="PTS_EIIA_component"/>
</dbReference>
<dbReference type="EMBL" id="JARQBZ010000052">
    <property type="protein sequence ID" value="MDT2835267.1"/>
    <property type="molecule type" value="Genomic_DNA"/>
</dbReference>
<keyword evidence="3" id="KW-0813">Transport</keyword>
<sequence length="185" mass="20554">MEILNCLIIFYDVNDLKIGGIIISLFKRKNKNLIDEIEIYSVAEGEVISITDVKDDVFSQKMLGDGYAIKPISGEVYSPVNGTITSVFPTKHAIGIKTDNDIEILIHIGIDTVELAGKPFTVNVNEGDKITSNTHLVSVDLEELEKNEKQKDILVIITSDNYQKLEINNYGSVESKKNIGKIILN</sequence>
<evidence type="ECO:0000256" key="6">
    <source>
        <dbReference type="ARBA" id="ARBA00022683"/>
    </source>
</evidence>
<dbReference type="Pfam" id="PF00358">
    <property type="entry name" value="PTS_EIIA_1"/>
    <property type="match status" value="1"/>
</dbReference>
<dbReference type="PANTHER" id="PTHR45008">
    <property type="entry name" value="PTS SYSTEM GLUCOSE-SPECIFIC EIIA COMPONENT"/>
    <property type="match status" value="1"/>
</dbReference>
<name>A0AAW8UAA4_9ENTE</name>
<dbReference type="Gene3D" id="2.70.70.10">
    <property type="entry name" value="Glucose Permease (Domain IIA)"/>
    <property type="match status" value="1"/>
</dbReference>
<dbReference type="GO" id="GO:0009401">
    <property type="term" value="P:phosphoenolpyruvate-dependent sugar phosphotransferase system"/>
    <property type="evidence" value="ECO:0007669"/>
    <property type="project" value="UniProtKB-KW"/>
</dbReference>
<proteinExistence type="predicted"/>
<gene>
    <name evidence="9" type="ORF">P7H70_14720</name>
</gene>
<keyword evidence="5" id="KW-0808">Transferase</keyword>
<evidence type="ECO:0000256" key="2">
    <source>
        <dbReference type="ARBA" id="ARBA00004651"/>
    </source>
</evidence>
<evidence type="ECO:0000313" key="9">
    <source>
        <dbReference type="EMBL" id="MDT2835267.1"/>
    </source>
</evidence>
<keyword evidence="4 9" id="KW-0762">Sugar transport</keyword>
<evidence type="ECO:0000256" key="7">
    <source>
        <dbReference type="ARBA" id="ARBA00022777"/>
    </source>
</evidence>
<dbReference type="InterPro" id="IPR001127">
    <property type="entry name" value="PTS_EIIA_1_perm"/>
</dbReference>
<dbReference type="GO" id="GO:0005886">
    <property type="term" value="C:plasma membrane"/>
    <property type="evidence" value="ECO:0007669"/>
    <property type="project" value="UniProtKB-SubCell"/>
</dbReference>
<evidence type="ECO:0000256" key="5">
    <source>
        <dbReference type="ARBA" id="ARBA00022679"/>
    </source>
</evidence>
<evidence type="ECO:0000313" key="10">
    <source>
        <dbReference type="Proteomes" id="UP001268577"/>
    </source>
</evidence>
<comment type="subcellular location">
    <subcellularLocation>
        <location evidence="2">Cell membrane</location>
        <topology evidence="2">Multi-pass membrane protein</topology>
    </subcellularLocation>
    <subcellularLocation>
        <location evidence="1">Cytoplasm</location>
    </subcellularLocation>
</comment>
<feature type="domain" description="PTS EIIA type-1" evidence="8">
    <location>
        <begin position="55"/>
        <end position="159"/>
    </location>
</feature>
<evidence type="ECO:0000259" key="8">
    <source>
        <dbReference type="PROSITE" id="PS51093"/>
    </source>
</evidence>
<dbReference type="PANTHER" id="PTHR45008:SF1">
    <property type="entry name" value="PTS SYSTEM GLUCOSE-SPECIFIC EIIA COMPONENT"/>
    <property type="match status" value="1"/>
</dbReference>
<dbReference type="AlphaFoldDB" id="A0AAW8UAA4"/>
<dbReference type="PROSITE" id="PS51093">
    <property type="entry name" value="PTS_EIIA_TYPE_1"/>
    <property type="match status" value="1"/>
</dbReference>
<keyword evidence="7" id="KW-0418">Kinase</keyword>
<comment type="caution">
    <text evidence="9">The sequence shown here is derived from an EMBL/GenBank/DDBJ whole genome shotgun (WGS) entry which is preliminary data.</text>
</comment>
<dbReference type="GO" id="GO:0005737">
    <property type="term" value="C:cytoplasm"/>
    <property type="evidence" value="ECO:0007669"/>
    <property type="project" value="UniProtKB-SubCell"/>
</dbReference>
<dbReference type="SUPFAM" id="SSF51261">
    <property type="entry name" value="Duplicated hybrid motif"/>
    <property type="match status" value="1"/>
</dbReference>
<dbReference type="RefSeq" id="WP_311985760.1">
    <property type="nucleotide sequence ID" value="NZ_JARQBZ010000052.1"/>
</dbReference>
<evidence type="ECO:0000256" key="1">
    <source>
        <dbReference type="ARBA" id="ARBA00004496"/>
    </source>
</evidence>
<reference evidence="9" key="1">
    <citation type="submission" date="2023-03" db="EMBL/GenBank/DDBJ databases">
        <authorList>
            <person name="Shen W."/>
            <person name="Cai J."/>
        </authorList>
    </citation>
    <scope>NUCLEOTIDE SEQUENCE</scope>
    <source>
        <strain evidence="9">P96-3</strain>
    </source>
</reference>
<protein>
    <submittedName>
        <fullName evidence="9">PTS glucose transporter subunit IIA</fullName>
    </submittedName>
</protein>
<dbReference type="GO" id="GO:0016301">
    <property type="term" value="F:kinase activity"/>
    <property type="evidence" value="ECO:0007669"/>
    <property type="project" value="UniProtKB-KW"/>
</dbReference>
<keyword evidence="6" id="KW-0598">Phosphotransferase system</keyword>
<dbReference type="NCBIfam" id="TIGR00830">
    <property type="entry name" value="PTBA"/>
    <property type="match status" value="1"/>
</dbReference>
<organism evidence="9 10">
    <name type="scientific">Vagococcus carniphilus</name>
    <dbReference type="NCBI Taxonomy" id="218144"/>
    <lineage>
        <taxon>Bacteria</taxon>
        <taxon>Bacillati</taxon>
        <taxon>Bacillota</taxon>
        <taxon>Bacilli</taxon>
        <taxon>Lactobacillales</taxon>
        <taxon>Enterococcaceae</taxon>
        <taxon>Vagococcus</taxon>
    </lineage>
</organism>